<proteinExistence type="predicted"/>
<feature type="compositionally biased region" description="Low complexity" evidence="1">
    <location>
        <begin position="505"/>
        <end position="517"/>
    </location>
</feature>
<evidence type="ECO:0000313" key="3">
    <source>
        <dbReference type="Proteomes" id="UP000245699"/>
    </source>
</evidence>
<evidence type="ECO:0000256" key="1">
    <source>
        <dbReference type="SAM" id="MobiDB-lite"/>
    </source>
</evidence>
<feature type="region of interest" description="Disordered" evidence="1">
    <location>
        <begin position="488"/>
        <end position="517"/>
    </location>
</feature>
<dbReference type="OrthoDB" id="5575405at2759"/>
<reference evidence="2 3" key="1">
    <citation type="journal article" date="2018" name="MBio">
        <title>Comparative Genomics Reveals the Core Gene Toolbox for the Fungus-Insect Symbiosis.</title>
        <authorList>
            <person name="Wang Y."/>
            <person name="Stata M."/>
            <person name="Wang W."/>
            <person name="Stajich J.E."/>
            <person name="White M.M."/>
            <person name="Moncalvo J.M."/>
        </authorList>
    </citation>
    <scope>NUCLEOTIDE SEQUENCE [LARGE SCALE GENOMIC DNA]</scope>
    <source>
        <strain evidence="2 3">AUS-77-4</strain>
    </source>
</reference>
<accession>A0A2T9XZ11</accession>
<comment type="caution">
    <text evidence="2">The sequence shown here is derived from an EMBL/GenBank/DDBJ whole genome shotgun (WGS) entry which is preliminary data.</text>
</comment>
<evidence type="ECO:0000313" key="2">
    <source>
        <dbReference type="EMBL" id="PVU85303.1"/>
    </source>
</evidence>
<dbReference type="STRING" id="61424.A0A2T9XZ11"/>
<feature type="compositionally biased region" description="Polar residues" evidence="1">
    <location>
        <begin position="1"/>
        <end position="36"/>
    </location>
</feature>
<dbReference type="Proteomes" id="UP000245699">
    <property type="component" value="Unassembled WGS sequence"/>
</dbReference>
<gene>
    <name evidence="2" type="ORF">BB559_007098</name>
</gene>
<name>A0A2T9XZ11_9FUNG</name>
<keyword evidence="3" id="KW-1185">Reference proteome</keyword>
<organism evidence="2 3">
    <name type="scientific">Furculomyces boomerangus</name>
    <dbReference type="NCBI Taxonomy" id="61424"/>
    <lineage>
        <taxon>Eukaryota</taxon>
        <taxon>Fungi</taxon>
        <taxon>Fungi incertae sedis</taxon>
        <taxon>Zoopagomycota</taxon>
        <taxon>Kickxellomycotina</taxon>
        <taxon>Harpellomycetes</taxon>
        <taxon>Harpellales</taxon>
        <taxon>Harpellaceae</taxon>
        <taxon>Furculomyces</taxon>
    </lineage>
</organism>
<dbReference type="EMBL" id="MBFT01001108">
    <property type="protein sequence ID" value="PVU85303.1"/>
    <property type="molecule type" value="Genomic_DNA"/>
</dbReference>
<protein>
    <submittedName>
        <fullName evidence="2">Uncharacterized protein</fullName>
    </submittedName>
</protein>
<feature type="region of interest" description="Disordered" evidence="1">
    <location>
        <begin position="1"/>
        <end position="43"/>
    </location>
</feature>
<dbReference type="AlphaFoldDB" id="A0A2T9XZ11"/>
<sequence>MSDQSSSKNPTSNNLTSKTPTLHLQQKGKSNLNQSYPKPISAPQLQRNGLFRVDSEYNKSVRENQLSGRIDNIVKNYVQKDIFFEKLGEIYKSLRDLHTSVPEMIQNTNFKDMPSYISFQFKMKDIVTEINKLKDWQNVFRQNISLDRDKKILAEIDSLKYDFIGLKNKNLEYKQHIDTLRKYIIEKKNISKKNSSSFDGDWDDESPYYELARRFSKSKKSRDIKKIYNAIKLCIGEETYFSDGPAPNSGTKAEEKHKYSRLYIQGINRMSYRKLKNILYDFRFRLKKIHSLDFIGKKTLEFTVVSDYTKAFLYNCNDLGFMKHLENVDPSKPIDEEATSETVEKVKSAYIKRVQDSYSRSKNEKYKRYLEDLTLEVGIPLERDNSIPNSFGKLNENLFIEPKEKTPIRFYSEPPLTTKKRKIILSAETSEIDEEDIEFSSQFEIYETFQNESINTSQVDIRTPIYKPTSSNNFSSIDFSSSSVLNSIDSSVPNSPKTPTKKSNFRNTTNKNNKNGD</sequence>